<accession>A0ABP6P4L0</accession>
<keyword evidence="3" id="KW-1185">Reference proteome</keyword>
<feature type="compositionally biased region" description="Basic and acidic residues" evidence="1">
    <location>
        <begin position="44"/>
        <end position="62"/>
    </location>
</feature>
<sequence>MSRPEEEDRPLADRREHPEVHGEPDIAGEAAPSPTDPANQPEGDPDHRVYGQDEGYERPTET</sequence>
<name>A0ABP6P4L0_9ACTN</name>
<dbReference type="Proteomes" id="UP001500320">
    <property type="component" value="Unassembled WGS sequence"/>
</dbReference>
<evidence type="ECO:0000313" key="2">
    <source>
        <dbReference type="EMBL" id="GAA3167090.1"/>
    </source>
</evidence>
<feature type="region of interest" description="Disordered" evidence="1">
    <location>
        <begin position="1"/>
        <end position="62"/>
    </location>
</feature>
<dbReference type="EMBL" id="BAAAUT010000107">
    <property type="protein sequence ID" value="GAA3167090.1"/>
    <property type="molecule type" value="Genomic_DNA"/>
</dbReference>
<dbReference type="RefSeq" id="WP_344866807.1">
    <property type="nucleotide sequence ID" value="NZ_BAAAUT010000107.1"/>
</dbReference>
<organism evidence="2 3">
    <name type="scientific">Planomonospora alba</name>
    <dbReference type="NCBI Taxonomy" id="161354"/>
    <lineage>
        <taxon>Bacteria</taxon>
        <taxon>Bacillati</taxon>
        <taxon>Actinomycetota</taxon>
        <taxon>Actinomycetes</taxon>
        <taxon>Streptosporangiales</taxon>
        <taxon>Streptosporangiaceae</taxon>
        <taxon>Planomonospora</taxon>
    </lineage>
</organism>
<gene>
    <name evidence="2" type="ORF">GCM10010466_67220</name>
</gene>
<comment type="caution">
    <text evidence="2">The sequence shown here is derived from an EMBL/GenBank/DDBJ whole genome shotgun (WGS) entry which is preliminary data.</text>
</comment>
<evidence type="ECO:0000313" key="3">
    <source>
        <dbReference type="Proteomes" id="UP001500320"/>
    </source>
</evidence>
<protein>
    <submittedName>
        <fullName evidence="2">Uncharacterized protein</fullName>
    </submittedName>
</protein>
<feature type="compositionally biased region" description="Basic and acidic residues" evidence="1">
    <location>
        <begin position="1"/>
        <end position="24"/>
    </location>
</feature>
<evidence type="ECO:0000256" key="1">
    <source>
        <dbReference type="SAM" id="MobiDB-lite"/>
    </source>
</evidence>
<proteinExistence type="predicted"/>
<reference evidence="3" key="1">
    <citation type="journal article" date="2019" name="Int. J. Syst. Evol. Microbiol.">
        <title>The Global Catalogue of Microorganisms (GCM) 10K type strain sequencing project: providing services to taxonomists for standard genome sequencing and annotation.</title>
        <authorList>
            <consortium name="The Broad Institute Genomics Platform"/>
            <consortium name="The Broad Institute Genome Sequencing Center for Infectious Disease"/>
            <person name="Wu L."/>
            <person name="Ma J."/>
        </authorList>
    </citation>
    <scope>NUCLEOTIDE SEQUENCE [LARGE SCALE GENOMIC DNA]</scope>
    <source>
        <strain evidence="3">JCM 9373</strain>
    </source>
</reference>